<dbReference type="PANTHER" id="PTHR10000">
    <property type="entry name" value="PHOSPHOSERINE PHOSPHATASE"/>
    <property type="match status" value="1"/>
</dbReference>
<dbReference type="GO" id="GO:0000287">
    <property type="term" value="F:magnesium ion binding"/>
    <property type="evidence" value="ECO:0007669"/>
    <property type="project" value="TreeGrafter"/>
</dbReference>
<dbReference type="EMBL" id="FQVN01000001">
    <property type="protein sequence ID" value="SHE55507.1"/>
    <property type="molecule type" value="Genomic_DNA"/>
</dbReference>
<gene>
    <name evidence="1" type="ORF">SAMN05444320_101406</name>
</gene>
<proteinExistence type="predicted"/>
<dbReference type="Proteomes" id="UP000184501">
    <property type="component" value="Unassembled WGS sequence"/>
</dbReference>
<dbReference type="AlphaFoldDB" id="A0A1M4UFS1"/>
<evidence type="ECO:0000313" key="2">
    <source>
        <dbReference type="Proteomes" id="UP000184501"/>
    </source>
</evidence>
<name>A0A1M4UFS1_STRHI</name>
<dbReference type="InterPro" id="IPR006379">
    <property type="entry name" value="HAD-SF_hydro_IIB"/>
</dbReference>
<dbReference type="STRING" id="2017.SAMN05444320_101406"/>
<dbReference type="GO" id="GO:0016791">
    <property type="term" value="F:phosphatase activity"/>
    <property type="evidence" value="ECO:0007669"/>
    <property type="project" value="TreeGrafter"/>
</dbReference>
<protein>
    <recommendedName>
        <fullName evidence="3">Cof subfamily of IIB subfamily of haloacid dehalogenase superfamily/HAD-superfamily hydrolase, subfamily IIB</fullName>
    </recommendedName>
</protein>
<dbReference type="InterPro" id="IPR036412">
    <property type="entry name" value="HAD-like_sf"/>
</dbReference>
<dbReference type="Pfam" id="PF08282">
    <property type="entry name" value="Hydrolase_3"/>
    <property type="match status" value="1"/>
</dbReference>
<reference evidence="1 2" key="1">
    <citation type="submission" date="2016-11" db="EMBL/GenBank/DDBJ databases">
        <authorList>
            <person name="Jaros S."/>
            <person name="Januszkiewicz K."/>
            <person name="Wedrychowicz H."/>
        </authorList>
    </citation>
    <scope>NUCLEOTIDE SEQUENCE [LARGE SCALE GENOMIC DNA]</scope>
    <source>
        <strain evidence="1 2">DSM 44523</strain>
    </source>
</reference>
<dbReference type="SUPFAM" id="SSF56784">
    <property type="entry name" value="HAD-like"/>
    <property type="match status" value="1"/>
</dbReference>
<keyword evidence="2" id="KW-1185">Reference proteome</keyword>
<sequence>MITPPAPRLVATDLDGTLLRSDGTVSARTRTALCAAAAGGAEIVFVTARPPRAIAHIAEQVGHLGTAICVNGAVTYELARERIVHTRPVAAEAATAMAETLRERLPGAGFAVETGIRVIAATGFGPRWDHDHRHVVVPTVDDVLRLAESIAKFFVWSADHQSDPLLEMARAVAAEHGECTHSGGTGLVEISAIGVSKASTLAGYCAERGIAPDEVLAFGDMPNDLDVLGWAGSAYAMANAHPAVLAATRRHAGSNDDDGVARVLERLFT</sequence>
<accession>A0A1M4UFS1</accession>
<dbReference type="InterPro" id="IPR023214">
    <property type="entry name" value="HAD_sf"/>
</dbReference>
<dbReference type="GO" id="GO:0005829">
    <property type="term" value="C:cytosol"/>
    <property type="evidence" value="ECO:0007669"/>
    <property type="project" value="TreeGrafter"/>
</dbReference>
<dbReference type="RefSeq" id="WP_200797339.1">
    <property type="nucleotide sequence ID" value="NZ_FQVN01000001.1"/>
</dbReference>
<dbReference type="PANTHER" id="PTHR10000:SF8">
    <property type="entry name" value="HAD SUPERFAMILY HYDROLASE-LIKE, TYPE 3"/>
    <property type="match status" value="1"/>
</dbReference>
<organism evidence="1 2">
    <name type="scientific">Streptoalloteichus hindustanus</name>
    <dbReference type="NCBI Taxonomy" id="2017"/>
    <lineage>
        <taxon>Bacteria</taxon>
        <taxon>Bacillati</taxon>
        <taxon>Actinomycetota</taxon>
        <taxon>Actinomycetes</taxon>
        <taxon>Pseudonocardiales</taxon>
        <taxon>Pseudonocardiaceae</taxon>
        <taxon>Streptoalloteichus</taxon>
    </lineage>
</organism>
<evidence type="ECO:0008006" key="3">
    <source>
        <dbReference type="Google" id="ProtNLM"/>
    </source>
</evidence>
<evidence type="ECO:0000313" key="1">
    <source>
        <dbReference type="EMBL" id="SHE55507.1"/>
    </source>
</evidence>
<dbReference type="Gene3D" id="3.40.50.1000">
    <property type="entry name" value="HAD superfamily/HAD-like"/>
    <property type="match status" value="1"/>
</dbReference>
<dbReference type="NCBIfam" id="TIGR01484">
    <property type="entry name" value="HAD-SF-IIB"/>
    <property type="match status" value="1"/>
</dbReference>
<dbReference type="Gene3D" id="3.30.1240.10">
    <property type="match status" value="1"/>
</dbReference>